<dbReference type="AlphaFoldDB" id="A0A9W9K0Q5"/>
<feature type="transmembrane region" description="Helical" evidence="9">
    <location>
        <begin position="201"/>
        <end position="222"/>
    </location>
</feature>
<comment type="subcellular location">
    <subcellularLocation>
        <location evidence="2">Membrane</location>
        <topology evidence="2">Multi-pass membrane protein</topology>
    </subcellularLocation>
</comment>
<dbReference type="Pfam" id="PF01040">
    <property type="entry name" value="UbiA"/>
    <property type="match status" value="1"/>
</dbReference>
<feature type="transmembrane region" description="Helical" evidence="9">
    <location>
        <begin position="41"/>
        <end position="59"/>
    </location>
</feature>
<dbReference type="InterPro" id="IPR030470">
    <property type="entry name" value="UbiA_prenylTrfase_CS"/>
</dbReference>
<feature type="transmembrane region" description="Helical" evidence="9">
    <location>
        <begin position="279"/>
        <end position="298"/>
    </location>
</feature>
<gene>
    <name evidence="10" type="ORF">N7456_012116</name>
</gene>
<accession>A0A9W9K0Q5</accession>
<dbReference type="EMBL" id="JAPQKH010000007">
    <property type="protein sequence ID" value="KAJ5088500.1"/>
    <property type="molecule type" value="Genomic_DNA"/>
</dbReference>
<dbReference type="CDD" id="cd13959">
    <property type="entry name" value="PT_UbiA_COQ2"/>
    <property type="match status" value="1"/>
</dbReference>
<reference evidence="10" key="2">
    <citation type="journal article" date="2023" name="IMA Fungus">
        <title>Comparative genomic study of the Penicillium genus elucidates a diverse pangenome and 15 lateral gene transfer events.</title>
        <authorList>
            <person name="Petersen C."/>
            <person name="Sorensen T."/>
            <person name="Nielsen M.R."/>
            <person name="Sondergaard T.E."/>
            <person name="Sorensen J.L."/>
            <person name="Fitzpatrick D.A."/>
            <person name="Frisvad J.C."/>
            <person name="Nielsen K.L."/>
        </authorList>
    </citation>
    <scope>NUCLEOTIDE SEQUENCE</scope>
    <source>
        <strain evidence="10">IBT 30069</strain>
    </source>
</reference>
<evidence type="ECO:0000256" key="4">
    <source>
        <dbReference type="ARBA" id="ARBA00005985"/>
    </source>
</evidence>
<proteinExistence type="inferred from homology"/>
<dbReference type="InterPro" id="IPR039653">
    <property type="entry name" value="Prenyltransferase"/>
</dbReference>
<feature type="transmembrane region" description="Helical" evidence="9">
    <location>
        <begin position="256"/>
        <end position="273"/>
    </location>
</feature>
<comment type="cofactor">
    <cofactor evidence="1">
        <name>Mg(2+)</name>
        <dbReference type="ChEBI" id="CHEBI:18420"/>
    </cofactor>
</comment>
<feature type="transmembrane region" description="Helical" evidence="9">
    <location>
        <begin position="144"/>
        <end position="163"/>
    </location>
</feature>
<feature type="transmembrane region" description="Helical" evidence="9">
    <location>
        <begin position="170"/>
        <end position="189"/>
    </location>
</feature>
<dbReference type="PROSITE" id="PS00943">
    <property type="entry name" value="UBIA"/>
    <property type="match status" value="1"/>
</dbReference>
<dbReference type="FunFam" id="1.20.120.1780:FF:000001">
    <property type="entry name" value="4-hydroxybenzoate octaprenyltransferase"/>
    <property type="match status" value="1"/>
</dbReference>
<dbReference type="OrthoDB" id="18170at2759"/>
<name>A0A9W9K0Q5_9EURO</name>
<evidence type="ECO:0000256" key="1">
    <source>
        <dbReference type="ARBA" id="ARBA00001946"/>
    </source>
</evidence>
<reference evidence="10" key="1">
    <citation type="submission" date="2022-11" db="EMBL/GenBank/DDBJ databases">
        <authorList>
            <person name="Petersen C."/>
        </authorList>
    </citation>
    <scope>NUCLEOTIDE SEQUENCE</scope>
    <source>
        <strain evidence="10">IBT 30069</strain>
    </source>
</reference>
<dbReference type="Gene3D" id="1.20.120.1780">
    <property type="entry name" value="UbiA prenyltransferase"/>
    <property type="match status" value="1"/>
</dbReference>
<comment type="caution">
    <text evidence="10">The sequence shown here is derived from an EMBL/GenBank/DDBJ whole genome shotgun (WGS) entry which is preliminary data.</text>
</comment>
<dbReference type="Gene3D" id="1.10.357.140">
    <property type="entry name" value="UbiA prenyltransferase"/>
    <property type="match status" value="1"/>
</dbReference>
<dbReference type="PANTHER" id="PTHR11048">
    <property type="entry name" value="PRENYLTRANSFERASES"/>
    <property type="match status" value="1"/>
</dbReference>
<sequence>MGKQSCAPPQYSHPTRGILACLPSTWVPYAELIRLNKPTGVLNIHFPYLFGALYGVWLSGPRLEIGIVLARMLLLLATSFVLRSFGCAWNDFIDQDLDRQVKRSCLRPLARGAINNSNAIVYIIALYFAWLSLVVASLPKQGTHYWPFYLGPVTLLVLAYPFAKRVSHHAQVFLGVTLAWGIPIGATVMDADPLLLSSKEIGVSFRLGILAFMGAYVLWSVIHDTVYAFQDLQDDLRAGAKSMAVYYHSSSNARSLLIGCGLLMVLLQIAVGHLASAQWMYQILSSGGSGLVVGIMLWRVRLESPQDCEWWFKNGTRAWGLLVTIGLTMECVPRLRTLG</sequence>
<organism evidence="10 11">
    <name type="scientific">Penicillium angulare</name>
    <dbReference type="NCBI Taxonomy" id="116970"/>
    <lineage>
        <taxon>Eukaryota</taxon>
        <taxon>Fungi</taxon>
        <taxon>Dikarya</taxon>
        <taxon>Ascomycota</taxon>
        <taxon>Pezizomycotina</taxon>
        <taxon>Eurotiomycetes</taxon>
        <taxon>Eurotiomycetidae</taxon>
        <taxon>Eurotiales</taxon>
        <taxon>Aspergillaceae</taxon>
        <taxon>Penicillium</taxon>
    </lineage>
</organism>
<dbReference type="GO" id="GO:0008412">
    <property type="term" value="F:4-hydroxybenzoate polyprenyltransferase activity"/>
    <property type="evidence" value="ECO:0007669"/>
    <property type="project" value="TreeGrafter"/>
</dbReference>
<evidence type="ECO:0000256" key="5">
    <source>
        <dbReference type="ARBA" id="ARBA00022679"/>
    </source>
</evidence>
<keyword evidence="8 9" id="KW-0472">Membrane</keyword>
<evidence type="ECO:0000256" key="2">
    <source>
        <dbReference type="ARBA" id="ARBA00004141"/>
    </source>
</evidence>
<keyword evidence="7 9" id="KW-1133">Transmembrane helix</keyword>
<dbReference type="PANTHER" id="PTHR11048:SF28">
    <property type="entry name" value="4-HYDROXYBENZOATE POLYPRENYLTRANSFERASE, MITOCHONDRIAL"/>
    <property type="match status" value="1"/>
</dbReference>
<evidence type="ECO:0000313" key="10">
    <source>
        <dbReference type="EMBL" id="KAJ5088500.1"/>
    </source>
</evidence>
<dbReference type="InterPro" id="IPR000537">
    <property type="entry name" value="UbiA_prenyltransferase"/>
</dbReference>
<keyword evidence="11" id="KW-1185">Reference proteome</keyword>
<keyword evidence="5" id="KW-0808">Transferase</keyword>
<comment type="similarity">
    <text evidence="4">Belongs to the UbiA prenyltransferase family.</text>
</comment>
<evidence type="ECO:0000313" key="11">
    <source>
        <dbReference type="Proteomes" id="UP001149165"/>
    </source>
</evidence>
<feature type="transmembrane region" description="Helical" evidence="9">
    <location>
        <begin position="65"/>
        <end position="82"/>
    </location>
</feature>
<dbReference type="InterPro" id="IPR044878">
    <property type="entry name" value="UbiA_sf"/>
</dbReference>
<protein>
    <submittedName>
        <fullName evidence="10">UbiA prenyltransferase</fullName>
    </submittedName>
</protein>
<comment type="pathway">
    <text evidence="3">Secondary metabolite biosynthesis; terpenoid biosynthesis.</text>
</comment>
<dbReference type="Proteomes" id="UP001149165">
    <property type="component" value="Unassembled WGS sequence"/>
</dbReference>
<evidence type="ECO:0000256" key="3">
    <source>
        <dbReference type="ARBA" id="ARBA00004721"/>
    </source>
</evidence>
<evidence type="ECO:0000256" key="6">
    <source>
        <dbReference type="ARBA" id="ARBA00022692"/>
    </source>
</evidence>
<dbReference type="GO" id="GO:0005743">
    <property type="term" value="C:mitochondrial inner membrane"/>
    <property type="evidence" value="ECO:0007669"/>
    <property type="project" value="TreeGrafter"/>
</dbReference>
<evidence type="ECO:0000256" key="9">
    <source>
        <dbReference type="SAM" id="Phobius"/>
    </source>
</evidence>
<feature type="transmembrane region" description="Helical" evidence="9">
    <location>
        <begin position="119"/>
        <end position="138"/>
    </location>
</feature>
<evidence type="ECO:0000256" key="7">
    <source>
        <dbReference type="ARBA" id="ARBA00022989"/>
    </source>
</evidence>
<keyword evidence="6 9" id="KW-0812">Transmembrane</keyword>
<evidence type="ECO:0000256" key="8">
    <source>
        <dbReference type="ARBA" id="ARBA00023136"/>
    </source>
</evidence>
<dbReference type="GO" id="GO:0006744">
    <property type="term" value="P:ubiquinone biosynthetic process"/>
    <property type="evidence" value="ECO:0007669"/>
    <property type="project" value="TreeGrafter"/>
</dbReference>